<evidence type="ECO:0000313" key="2">
    <source>
        <dbReference type="EMBL" id="VFT94806.1"/>
    </source>
</evidence>
<evidence type="ECO:0000313" key="3">
    <source>
        <dbReference type="Proteomes" id="UP000332933"/>
    </source>
</evidence>
<dbReference type="Proteomes" id="UP000332933">
    <property type="component" value="Unassembled WGS sequence"/>
</dbReference>
<dbReference type="EMBL" id="VJMH01006373">
    <property type="protein sequence ID" value="KAF0690551.1"/>
    <property type="molecule type" value="Genomic_DNA"/>
</dbReference>
<organism evidence="2 3">
    <name type="scientific">Aphanomyces stellatus</name>
    <dbReference type="NCBI Taxonomy" id="120398"/>
    <lineage>
        <taxon>Eukaryota</taxon>
        <taxon>Sar</taxon>
        <taxon>Stramenopiles</taxon>
        <taxon>Oomycota</taxon>
        <taxon>Saprolegniomycetes</taxon>
        <taxon>Saprolegniales</taxon>
        <taxon>Verrucalvaceae</taxon>
        <taxon>Aphanomyces</taxon>
    </lineage>
</organism>
<dbReference type="EMBL" id="CAADRA010006394">
    <property type="protein sequence ID" value="VFT94806.1"/>
    <property type="molecule type" value="Genomic_DNA"/>
</dbReference>
<keyword evidence="3" id="KW-1185">Reference proteome</keyword>
<evidence type="ECO:0000313" key="1">
    <source>
        <dbReference type="EMBL" id="KAF0690551.1"/>
    </source>
</evidence>
<name>A0A485LA05_9STRA</name>
<dbReference type="OrthoDB" id="79089at2759"/>
<accession>A0A485LA05</accession>
<gene>
    <name evidence="2" type="primary">Aste57867_18067</name>
    <name evidence="1" type="ORF">As57867_018005</name>
    <name evidence="2" type="ORF">ASTE57867_18067</name>
</gene>
<protein>
    <submittedName>
        <fullName evidence="2">Aste57867_18067 protein</fullName>
    </submittedName>
</protein>
<reference evidence="2 3" key="1">
    <citation type="submission" date="2019-03" db="EMBL/GenBank/DDBJ databases">
        <authorList>
            <person name="Gaulin E."/>
            <person name="Dumas B."/>
        </authorList>
    </citation>
    <scope>NUCLEOTIDE SEQUENCE [LARGE SCALE GENOMIC DNA]</scope>
    <source>
        <strain evidence="2">CBS 568.67</strain>
    </source>
</reference>
<dbReference type="AlphaFoldDB" id="A0A485LA05"/>
<reference evidence="1" key="2">
    <citation type="submission" date="2019-06" db="EMBL/GenBank/DDBJ databases">
        <title>Genomics analysis of Aphanomyces spp. identifies a new class of oomycete effector associated with host adaptation.</title>
        <authorList>
            <person name="Gaulin E."/>
        </authorList>
    </citation>
    <scope>NUCLEOTIDE SEQUENCE</scope>
    <source>
        <strain evidence="1">CBS 578.67</strain>
    </source>
</reference>
<proteinExistence type="predicted"/>
<sequence>MSSGYEWASSTEAFLAATSGRRGISHISAFPNQPPTCAPVQPMTFDMDVYVAHDMEIVVSKRKMHEDAIRAAGFKRQRLQW</sequence>